<gene>
    <name evidence="1" type="ORF">E2I14_10340</name>
</gene>
<dbReference type="OrthoDB" id="9816412at2"/>
<comment type="caution">
    <text evidence="1">The sequence shown here is derived from an EMBL/GenBank/DDBJ whole genome shotgun (WGS) entry which is preliminary data.</text>
</comment>
<proteinExistence type="predicted"/>
<protein>
    <submittedName>
        <fullName evidence="1">Peptidase</fullName>
    </submittedName>
</protein>
<organism evidence="1 2">
    <name type="scientific">Sapientia aquatica</name>
    <dbReference type="NCBI Taxonomy" id="1549640"/>
    <lineage>
        <taxon>Bacteria</taxon>
        <taxon>Pseudomonadati</taxon>
        <taxon>Pseudomonadota</taxon>
        <taxon>Betaproteobacteria</taxon>
        <taxon>Burkholderiales</taxon>
        <taxon>Oxalobacteraceae</taxon>
        <taxon>Sapientia</taxon>
    </lineage>
</organism>
<reference evidence="1 2" key="1">
    <citation type="submission" date="2019-03" db="EMBL/GenBank/DDBJ databases">
        <title>Sapientia aquatica gen. nov., sp. nov., isolated from a crater lake.</title>
        <authorList>
            <person name="Felfoldi T."/>
            <person name="Szabo A."/>
            <person name="Toth E."/>
            <person name="Schumann P."/>
            <person name="Keki Z."/>
            <person name="Marialigeti K."/>
            <person name="Mathe I."/>
        </authorList>
    </citation>
    <scope>NUCLEOTIDE SEQUENCE [LARGE SCALE GENOMIC DNA]</scope>
    <source>
        <strain evidence="1 2">SA-152</strain>
    </source>
</reference>
<dbReference type="RefSeq" id="WP_133328125.1">
    <property type="nucleotide sequence ID" value="NZ_SMYL01000004.1"/>
</dbReference>
<sequence length="367" mass="39668">MNPIHIFTAGTHTDTSGRAVTITSDDLNASAAAYNAALHEAPIVIGHPAHNAPAWGWAQSLRVHNGDLYAEPAQVDVAFAENFNAGRYKKISACFYEPNSPSNPVPGVWYLRHIGALGAMPPAIKGLRQAAFNETDSGVVLFNEAPTSQGVAMQSSLWRRLREWLIGREGQEVADNLIPEWQLQNMQEDEKHNAEVIDEIVAAQDAVNTDNTDSADEPPNNAFAESAASATNTAQSVNDATQTTEINRLKKLLKDKQHADAQRDITARHAQHVAFAESQLALGKLAPKHKHTVIDLLDNAAALDAKGTASFSEGSQQQSLSDALKSFLTQLPPVVSFGENVTKDRVLETSTNPLAADALRRHPTKKA</sequence>
<dbReference type="AlphaFoldDB" id="A0A4R5W1T0"/>
<keyword evidence="2" id="KW-1185">Reference proteome</keyword>
<evidence type="ECO:0000313" key="2">
    <source>
        <dbReference type="Proteomes" id="UP000294829"/>
    </source>
</evidence>
<evidence type="ECO:0000313" key="1">
    <source>
        <dbReference type="EMBL" id="TDK65984.1"/>
    </source>
</evidence>
<dbReference type="EMBL" id="SMYL01000004">
    <property type="protein sequence ID" value="TDK65984.1"/>
    <property type="molecule type" value="Genomic_DNA"/>
</dbReference>
<dbReference type="Proteomes" id="UP000294829">
    <property type="component" value="Unassembled WGS sequence"/>
</dbReference>
<name>A0A4R5W1T0_9BURK</name>
<accession>A0A4R5W1T0</accession>